<dbReference type="PANTHER" id="PTHR43649:SF33">
    <property type="entry name" value="POLYGALACTURONAN_RHAMNOGALACTURONAN-BINDING PROTEIN YTCQ"/>
    <property type="match status" value="1"/>
</dbReference>
<evidence type="ECO:0000256" key="5">
    <source>
        <dbReference type="ARBA" id="ARBA00023288"/>
    </source>
</evidence>
<dbReference type="EMBL" id="JACRUO010000001">
    <property type="protein sequence ID" value="MBD3689012.1"/>
    <property type="molecule type" value="Genomic_DNA"/>
</dbReference>
<dbReference type="InterPro" id="IPR006059">
    <property type="entry name" value="SBP"/>
</dbReference>
<dbReference type="Pfam" id="PF01547">
    <property type="entry name" value="SBP_bac_1"/>
    <property type="match status" value="1"/>
</dbReference>
<dbReference type="AlphaFoldDB" id="A0A8I0G732"/>
<comment type="caution">
    <text evidence="7">The sequence shown here is derived from an EMBL/GenBank/DDBJ whole genome shotgun (WGS) entry which is preliminary data.</text>
</comment>
<feature type="signal peptide" evidence="6">
    <location>
        <begin position="1"/>
        <end position="31"/>
    </location>
</feature>
<name>A0A8I0G732_9ACTO</name>
<keyword evidence="3" id="KW-0472">Membrane</keyword>
<accession>A0A8I0G732</accession>
<dbReference type="RefSeq" id="WP_191071092.1">
    <property type="nucleotide sequence ID" value="NZ_CP060506.1"/>
</dbReference>
<evidence type="ECO:0000256" key="4">
    <source>
        <dbReference type="ARBA" id="ARBA00023139"/>
    </source>
</evidence>
<evidence type="ECO:0000313" key="7">
    <source>
        <dbReference type="EMBL" id="MBD3689012.1"/>
    </source>
</evidence>
<dbReference type="PANTHER" id="PTHR43649">
    <property type="entry name" value="ARABINOSE-BINDING PROTEIN-RELATED"/>
    <property type="match status" value="1"/>
</dbReference>
<dbReference type="Proteomes" id="UP000627538">
    <property type="component" value="Unassembled WGS sequence"/>
</dbReference>
<proteinExistence type="predicted"/>
<dbReference type="InterPro" id="IPR050490">
    <property type="entry name" value="Bact_solute-bd_prot1"/>
</dbReference>
<evidence type="ECO:0000256" key="2">
    <source>
        <dbReference type="ARBA" id="ARBA00022729"/>
    </source>
</evidence>
<dbReference type="Gene3D" id="3.40.190.10">
    <property type="entry name" value="Periplasmic binding protein-like II"/>
    <property type="match status" value="2"/>
</dbReference>
<keyword evidence="8" id="KW-1185">Reference proteome</keyword>
<dbReference type="SUPFAM" id="SSF53850">
    <property type="entry name" value="Periplasmic binding protein-like II"/>
    <property type="match status" value="1"/>
</dbReference>
<evidence type="ECO:0000313" key="8">
    <source>
        <dbReference type="Proteomes" id="UP000627538"/>
    </source>
</evidence>
<sequence length="535" mass="58799">MHLSPRHFLTRAACAIAAVSALVCTACGTSADETVAEDGRPIVTIKVRRNAIDVPMAKTTYSASLEKACNCHIKWQEILDTAWDQQKAASMAANDFPDIGLTLYDPADVSRYFSRFADLGKELDKMPNVKRFLEERPVAAKMARQDGVIRNLPSDRGKGYRVSATHMFINKTWLDKLGLPMPTTWDELESTLEAFKTKDPNGNGKADEVPMNIHDVGFGLWSPLVLLNSTGITTSYMGPSASSQGMYVDNGTVKSYLTSTELRDVLTFLHGLVDKGLIPKDTFTRDGSQYASQTIGDGKTALTGVSFGWSTDSEYGALGKQYVAVPPLKQHASDPDSKLKWDYSQDATEYAYAVTVRADTPNMDAVLAIVNAMYSPDLSVAGYFGSIPTFVTTDGKGTYTIDKAKAYAKYTDTRSIALQDRFGGYIPDSVTIVNDTNADYVTEANSAYDAAIANVDPVRDVVPIYVRPSSDETDQLSNNNTAIFNYVNNMLAKWVQSGGIEKEWDTYVEKVSEPSLGLKTNIEIWQRLYDKVSDQ</sequence>
<organism evidence="7 8">
    <name type="scientific">Nanchangia anserum</name>
    <dbReference type="NCBI Taxonomy" id="2692125"/>
    <lineage>
        <taxon>Bacteria</taxon>
        <taxon>Bacillati</taxon>
        <taxon>Actinomycetota</taxon>
        <taxon>Actinomycetes</taxon>
        <taxon>Actinomycetales</taxon>
        <taxon>Actinomycetaceae</taxon>
        <taxon>Nanchangia</taxon>
    </lineage>
</organism>
<protein>
    <submittedName>
        <fullName evidence="7">Extracellular solute-binding protein</fullName>
    </submittedName>
</protein>
<keyword evidence="4" id="KW-0564">Palmitate</keyword>
<evidence type="ECO:0000256" key="3">
    <source>
        <dbReference type="ARBA" id="ARBA00023136"/>
    </source>
</evidence>
<reference evidence="7 8" key="1">
    <citation type="submission" date="2020-08" db="EMBL/GenBank/DDBJ databases">
        <title>Winkia gen. nov., sp. nov., isolated from faeces of the Anser albifrons in China.</title>
        <authorList>
            <person name="Liu Q."/>
        </authorList>
    </citation>
    <scope>NUCLEOTIDE SEQUENCE [LARGE SCALE GENOMIC DNA]</scope>
    <source>
        <strain evidence="7 8">C62</strain>
    </source>
</reference>
<evidence type="ECO:0000256" key="6">
    <source>
        <dbReference type="SAM" id="SignalP"/>
    </source>
</evidence>
<keyword evidence="1" id="KW-1003">Cell membrane</keyword>
<keyword evidence="2 6" id="KW-0732">Signal</keyword>
<gene>
    <name evidence="7" type="ORF">H8R10_02025</name>
</gene>
<keyword evidence="5" id="KW-0449">Lipoprotein</keyword>
<feature type="chain" id="PRO_5034138392" evidence="6">
    <location>
        <begin position="32"/>
        <end position="535"/>
    </location>
</feature>
<evidence type="ECO:0000256" key="1">
    <source>
        <dbReference type="ARBA" id="ARBA00022475"/>
    </source>
</evidence>